<accession>A0A835DBU3</accession>
<dbReference type="Gene3D" id="3.50.30.30">
    <property type="match status" value="1"/>
</dbReference>
<dbReference type="Gene3D" id="3.30.70.80">
    <property type="entry name" value="Peptidase S8 propeptide/proteinase inhibitor I9"/>
    <property type="match status" value="1"/>
</dbReference>
<evidence type="ECO:0000256" key="3">
    <source>
        <dbReference type="ARBA" id="ARBA00022729"/>
    </source>
</evidence>
<protein>
    <submittedName>
        <fullName evidence="11">Uncharacterized protein</fullName>
    </submittedName>
</protein>
<name>A0A835DBU3_TETSI</name>
<gene>
    <name evidence="11" type="ORF">HHK36_016309</name>
</gene>
<evidence type="ECO:0000256" key="7">
    <source>
        <dbReference type="PROSITE-ProRule" id="PRU01240"/>
    </source>
</evidence>
<reference evidence="11 12" key="1">
    <citation type="submission" date="2020-04" db="EMBL/GenBank/DDBJ databases">
        <title>Plant Genome Project.</title>
        <authorList>
            <person name="Zhang R.-G."/>
        </authorList>
    </citation>
    <scope>NUCLEOTIDE SEQUENCE [LARGE SCALE GENOMIC DNA]</scope>
    <source>
        <strain evidence="11">YNK0</strain>
        <tissue evidence="11">Leaf</tissue>
    </source>
</reference>
<dbReference type="CDD" id="cd02120">
    <property type="entry name" value="PA_subtilisin_like"/>
    <property type="match status" value="1"/>
</dbReference>
<comment type="similarity">
    <text evidence="1 7">Belongs to the peptidase S8 family.</text>
</comment>
<dbReference type="Gene3D" id="3.40.50.200">
    <property type="entry name" value="Peptidase S8/S53 domain"/>
    <property type="match status" value="1"/>
</dbReference>
<evidence type="ECO:0000259" key="9">
    <source>
        <dbReference type="Pfam" id="PF05922"/>
    </source>
</evidence>
<feature type="domain" description="Peptidase S8/S53" evidence="8">
    <location>
        <begin position="195"/>
        <end position="634"/>
    </location>
</feature>
<dbReference type="InterPro" id="IPR015500">
    <property type="entry name" value="Peptidase_S8_subtilisin-rel"/>
</dbReference>
<dbReference type="EMBL" id="JABCRI010000011">
    <property type="protein sequence ID" value="KAF8397396.1"/>
    <property type="molecule type" value="Genomic_DNA"/>
</dbReference>
<dbReference type="Pfam" id="PF05922">
    <property type="entry name" value="Inhibitor_I9"/>
    <property type="match status" value="1"/>
</dbReference>
<dbReference type="FunFam" id="2.60.40.2310:FF:000001">
    <property type="entry name" value="Subtilisin-like protease SBT1.5"/>
    <property type="match status" value="1"/>
</dbReference>
<dbReference type="InterPro" id="IPR041469">
    <property type="entry name" value="Subtilisin-like_FN3"/>
</dbReference>
<keyword evidence="4 7" id="KW-0378">Hydrolase</keyword>
<organism evidence="11 12">
    <name type="scientific">Tetracentron sinense</name>
    <name type="common">Spur-leaf</name>
    <dbReference type="NCBI Taxonomy" id="13715"/>
    <lineage>
        <taxon>Eukaryota</taxon>
        <taxon>Viridiplantae</taxon>
        <taxon>Streptophyta</taxon>
        <taxon>Embryophyta</taxon>
        <taxon>Tracheophyta</taxon>
        <taxon>Spermatophyta</taxon>
        <taxon>Magnoliopsida</taxon>
        <taxon>Trochodendrales</taxon>
        <taxon>Trochodendraceae</taxon>
        <taxon>Tetracentron</taxon>
    </lineage>
</organism>
<evidence type="ECO:0000256" key="6">
    <source>
        <dbReference type="PIRSR" id="PIRSR615500-1"/>
    </source>
</evidence>
<dbReference type="AlphaFoldDB" id="A0A835DBU3"/>
<keyword evidence="2 7" id="KW-0645">Protease</keyword>
<dbReference type="InterPro" id="IPR037045">
    <property type="entry name" value="S8pro/Inhibitor_I9_sf"/>
</dbReference>
<dbReference type="GO" id="GO:0004252">
    <property type="term" value="F:serine-type endopeptidase activity"/>
    <property type="evidence" value="ECO:0007669"/>
    <property type="project" value="UniProtKB-UniRule"/>
</dbReference>
<feature type="active site" description="Charge relay system" evidence="6 7">
    <location>
        <position position="584"/>
    </location>
</feature>
<evidence type="ECO:0000313" key="12">
    <source>
        <dbReference type="Proteomes" id="UP000655225"/>
    </source>
</evidence>
<dbReference type="PRINTS" id="PR00723">
    <property type="entry name" value="SUBTILISIN"/>
</dbReference>
<keyword evidence="3" id="KW-0732">Signal</keyword>
<dbReference type="InterPro" id="IPR010259">
    <property type="entry name" value="S8pro/Inhibitor_I9"/>
</dbReference>
<dbReference type="PROSITE" id="PS51892">
    <property type="entry name" value="SUBTILASE"/>
    <property type="match status" value="1"/>
</dbReference>
<dbReference type="OrthoDB" id="4803627at2759"/>
<dbReference type="InterPro" id="IPR036852">
    <property type="entry name" value="Peptidase_S8/S53_dom_sf"/>
</dbReference>
<sequence length="803" mass="85806">MSSLSNKDVICIFHNKKLEEDNFRETKLLTLTDEDGQGYFDCAIRHFAKYSSSTQKGDRLLRLWDRQKNKEARQQLDGARLLVPLFDVFVDHMMVHIVYMGSLPEGEYSPSSHHLSILQEVILESSLVADSLVRSYKRSFNGFAAKLTNQERQRIASMEGVVSVFPSRILQTQTTRSWDYMGFSETVKRNPSVESNVIVGVIDTGVWPESESFSDEGFGPAPKNWKGTCNGGRNFTCNNKLIGARSYPDNSARDTQGHGTHTASTAAGNKVEGTSFYGLAQGNARGGVPSSRIAAYKVCTPETGCAEADILAAFDDAIADGVDIITISIGGSGAVDFSSDSIAIGAFHAMQNGVLTMNSAGNGGPGATTVASVAPWMLSVAATSTDRRIIDKVILGDKTTLVGHSVNSFTLNGTMFPLISGPDGSISGCDNFSARICSSGCLDDSLVKGKIVLCEDMHGLGEARRAGALGSILVDSDFGDVAFVLSLPASVLSIHDGDKVKSYMNSTKNPQANILKSEAIKDLAAPVVASFSSRGPNTIAPEILKPDISAPGIDILAAFSPVVSPSDSGQDTRRVKYNILSGTSMACPHVAGAAAYIKSFNPNWSPSAIKSALMTTAWPMNASKTLEGEFAYGAGHIDPVKALNPGLVYESLKADYINFLCSMGYDTEKVRSISGDKSSCPKDVKGTPMDLNYPSMAAHVDGSKAFTVKFSRTVTNVGIANSTYKATVTSDPEIKVNVVPSVLTFKSLNEKQSFVVTVVGRGLGDIFRVSASLVWSDGKHSVRSPIVAYSWNFLDSSSMLPLD</sequence>
<dbReference type="Proteomes" id="UP000655225">
    <property type="component" value="Unassembled WGS sequence"/>
</dbReference>
<dbReference type="Pfam" id="PF17766">
    <property type="entry name" value="fn3_6"/>
    <property type="match status" value="1"/>
</dbReference>
<dbReference type="InterPro" id="IPR023828">
    <property type="entry name" value="Peptidase_S8_Ser-AS"/>
</dbReference>
<evidence type="ECO:0000256" key="5">
    <source>
        <dbReference type="ARBA" id="ARBA00022825"/>
    </source>
</evidence>
<dbReference type="PROSITE" id="PS00138">
    <property type="entry name" value="SUBTILASE_SER"/>
    <property type="match status" value="1"/>
</dbReference>
<comment type="caution">
    <text evidence="11">The sequence shown here is derived from an EMBL/GenBank/DDBJ whole genome shotgun (WGS) entry which is preliminary data.</text>
</comment>
<feature type="domain" description="Subtilisin-like protease fibronectin type-III" evidence="10">
    <location>
        <begin position="690"/>
        <end position="787"/>
    </location>
</feature>
<dbReference type="InterPro" id="IPR034197">
    <property type="entry name" value="Peptidases_S8_3"/>
</dbReference>
<dbReference type="InterPro" id="IPR000209">
    <property type="entry name" value="Peptidase_S8/S53_dom"/>
</dbReference>
<evidence type="ECO:0000313" key="11">
    <source>
        <dbReference type="EMBL" id="KAF8397396.1"/>
    </source>
</evidence>
<dbReference type="GO" id="GO:0006508">
    <property type="term" value="P:proteolysis"/>
    <property type="evidence" value="ECO:0007669"/>
    <property type="project" value="UniProtKB-KW"/>
</dbReference>
<feature type="active site" description="Charge relay system" evidence="6 7">
    <location>
        <position position="258"/>
    </location>
</feature>
<dbReference type="CDD" id="cd04852">
    <property type="entry name" value="Peptidases_S8_3"/>
    <property type="match status" value="1"/>
</dbReference>
<evidence type="ECO:0000256" key="4">
    <source>
        <dbReference type="ARBA" id="ARBA00022801"/>
    </source>
</evidence>
<dbReference type="Gene3D" id="2.60.40.2310">
    <property type="match status" value="1"/>
</dbReference>
<dbReference type="OMA" id="YKVCTPT"/>
<dbReference type="SUPFAM" id="SSF52743">
    <property type="entry name" value="Subtilisin-like"/>
    <property type="match status" value="1"/>
</dbReference>
<evidence type="ECO:0000256" key="2">
    <source>
        <dbReference type="ARBA" id="ARBA00022670"/>
    </source>
</evidence>
<keyword evidence="12" id="KW-1185">Reference proteome</keyword>
<feature type="domain" description="Inhibitor I9" evidence="9">
    <location>
        <begin position="95"/>
        <end position="172"/>
    </location>
</feature>
<dbReference type="InterPro" id="IPR045051">
    <property type="entry name" value="SBT"/>
</dbReference>
<keyword evidence="5 7" id="KW-0720">Serine protease</keyword>
<evidence type="ECO:0000259" key="10">
    <source>
        <dbReference type="Pfam" id="PF17766"/>
    </source>
</evidence>
<dbReference type="Pfam" id="PF00082">
    <property type="entry name" value="Peptidase_S8"/>
    <property type="match status" value="1"/>
</dbReference>
<proteinExistence type="inferred from homology"/>
<evidence type="ECO:0000259" key="8">
    <source>
        <dbReference type="Pfam" id="PF00082"/>
    </source>
</evidence>
<feature type="active site" description="Charge relay system" evidence="6 7">
    <location>
        <position position="203"/>
    </location>
</feature>
<evidence type="ECO:0000256" key="1">
    <source>
        <dbReference type="ARBA" id="ARBA00011073"/>
    </source>
</evidence>
<dbReference type="PANTHER" id="PTHR10795">
    <property type="entry name" value="PROPROTEIN CONVERTASE SUBTILISIN/KEXIN"/>
    <property type="match status" value="1"/>
</dbReference>